<evidence type="ECO:0000313" key="1">
    <source>
        <dbReference type="EMBL" id="ACA86299.1"/>
    </source>
</evidence>
<organism evidence="1 2">
    <name type="scientific">Shewanella woodyi (strain ATCC 51908 / MS32)</name>
    <dbReference type="NCBI Taxonomy" id="392500"/>
    <lineage>
        <taxon>Bacteria</taxon>
        <taxon>Pseudomonadati</taxon>
        <taxon>Pseudomonadota</taxon>
        <taxon>Gammaproteobacteria</taxon>
        <taxon>Alteromonadales</taxon>
        <taxon>Shewanellaceae</taxon>
        <taxon>Shewanella</taxon>
    </lineage>
</organism>
<dbReference type="STRING" id="392500.Swoo_2015"/>
<reference evidence="1 2" key="1">
    <citation type="submission" date="2008-02" db="EMBL/GenBank/DDBJ databases">
        <title>Complete sequence of Shewanella woodyi ATCC 51908.</title>
        <authorList>
            <consortium name="US DOE Joint Genome Institute"/>
            <person name="Copeland A."/>
            <person name="Lucas S."/>
            <person name="Lapidus A."/>
            <person name="Glavina del Rio T."/>
            <person name="Dalin E."/>
            <person name="Tice H."/>
            <person name="Bruce D."/>
            <person name="Goodwin L."/>
            <person name="Pitluck S."/>
            <person name="Sims D."/>
            <person name="Brettin T."/>
            <person name="Detter J.C."/>
            <person name="Han C."/>
            <person name="Kuske C.R."/>
            <person name="Schmutz J."/>
            <person name="Larimer F."/>
            <person name="Land M."/>
            <person name="Hauser L."/>
            <person name="Kyrpides N."/>
            <person name="Lykidis A."/>
            <person name="Zhao J.-S."/>
            <person name="Richardson P."/>
        </authorList>
    </citation>
    <scope>NUCLEOTIDE SEQUENCE [LARGE SCALE GENOMIC DNA]</scope>
    <source>
        <strain evidence="2">ATCC 51908 / MS32</strain>
    </source>
</reference>
<sequence length="246" mass="28006">MLNSTLGADNGDIPCKSQCPLDTNLYIGTIGQSVELPFLGGYIFEDAWLQIVNKMKLLKQTDVIGYLTEFCGNDALPKCDFSVINGINHIAFYLGDYDTNEQVLQWYSFLQNKAKCGEEITSVLMGPSYISPKQYGTQGWWYSLVFKDDFVIELFCCHRFGQWRDKSSKERVDLMSHLAFEVTQMEAVKPLIEGLERIENHLQVIAYTEQDEMGHTYGHVRNNQSNRVIELVHQLPIEDGGQGETV</sequence>
<dbReference type="HOGENOM" id="CLU_1128452_0_0_6"/>
<accession>B1KR92</accession>
<dbReference type="AlphaFoldDB" id="B1KR92"/>
<keyword evidence="2" id="KW-1185">Reference proteome</keyword>
<dbReference type="KEGG" id="swd:Swoo_2015"/>
<proteinExistence type="predicted"/>
<evidence type="ECO:0000313" key="2">
    <source>
        <dbReference type="Proteomes" id="UP000002168"/>
    </source>
</evidence>
<dbReference type="RefSeq" id="WP_012324645.1">
    <property type="nucleotide sequence ID" value="NC_010506.1"/>
</dbReference>
<protein>
    <submittedName>
        <fullName evidence="1">Uncharacterized protein</fullName>
    </submittedName>
</protein>
<gene>
    <name evidence="1" type="ordered locus">Swoo_2015</name>
</gene>
<name>B1KR92_SHEWM</name>
<dbReference type="EMBL" id="CP000961">
    <property type="protein sequence ID" value="ACA86299.1"/>
    <property type="molecule type" value="Genomic_DNA"/>
</dbReference>
<dbReference type="Proteomes" id="UP000002168">
    <property type="component" value="Chromosome"/>
</dbReference>